<dbReference type="Proteomes" id="UP000295375">
    <property type="component" value="Unassembled WGS sequence"/>
</dbReference>
<evidence type="ECO:0000256" key="1">
    <source>
        <dbReference type="ARBA" id="ARBA00022737"/>
    </source>
</evidence>
<feature type="domain" description="Teneurin-like YD-shell" evidence="3">
    <location>
        <begin position="1107"/>
        <end position="1368"/>
    </location>
</feature>
<dbReference type="NCBIfam" id="TIGR01643">
    <property type="entry name" value="YD_repeat_2x"/>
    <property type="match status" value="7"/>
</dbReference>
<dbReference type="Pfam" id="PF05593">
    <property type="entry name" value="RHS_repeat"/>
    <property type="match status" value="1"/>
</dbReference>
<dbReference type="InterPro" id="IPR056823">
    <property type="entry name" value="TEN-like_YD-shell"/>
</dbReference>
<dbReference type="Pfam" id="PF25023">
    <property type="entry name" value="TEN_YD-shell"/>
    <property type="match status" value="4"/>
</dbReference>
<protein>
    <submittedName>
        <fullName evidence="4">RHS repeat-associated protein</fullName>
    </submittedName>
</protein>
<gene>
    <name evidence="4" type="ORF">EV696_103295</name>
</gene>
<reference evidence="4 5" key="1">
    <citation type="submission" date="2019-03" db="EMBL/GenBank/DDBJ databases">
        <title>Genomic Encyclopedia of Type Strains, Phase IV (KMG-IV): sequencing the most valuable type-strain genomes for metagenomic binning, comparative biology and taxonomic classification.</title>
        <authorList>
            <person name="Goeker M."/>
        </authorList>
    </citation>
    <scope>NUCLEOTIDE SEQUENCE [LARGE SCALE GENOMIC DNA]</scope>
    <source>
        <strain evidence="4 5">DSM 103792</strain>
    </source>
</reference>
<feature type="domain" description="Teneurin-like YD-shell" evidence="3">
    <location>
        <begin position="837"/>
        <end position="978"/>
    </location>
</feature>
<name>A0A4R6URL8_9GAMM</name>
<dbReference type="OrthoDB" id="9816400at2"/>
<organism evidence="4 5">
    <name type="scientific">Permianibacter aggregans</name>
    <dbReference type="NCBI Taxonomy" id="1510150"/>
    <lineage>
        <taxon>Bacteria</taxon>
        <taxon>Pseudomonadati</taxon>
        <taxon>Pseudomonadota</taxon>
        <taxon>Gammaproteobacteria</taxon>
        <taxon>Pseudomonadales</taxon>
        <taxon>Pseudomonadaceae</taxon>
        <taxon>Permianibacter</taxon>
    </lineage>
</organism>
<dbReference type="Gene3D" id="2.180.10.10">
    <property type="entry name" value="RHS repeat-associated core"/>
    <property type="match status" value="3"/>
</dbReference>
<dbReference type="PANTHER" id="PTHR32305">
    <property type="match status" value="1"/>
</dbReference>
<feature type="region of interest" description="Disordered" evidence="2">
    <location>
        <begin position="921"/>
        <end position="942"/>
    </location>
</feature>
<feature type="domain" description="Teneurin-like YD-shell" evidence="3">
    <location>
        <begin position="385"/>
        <end position="544"/>
    </location>
</feature>
<feature type="domain" description="Teneurin-like YD-shell" evidence="3">
    <location>
        <begin position="661"/>
        <end position="793"/>
    </location>
</feature>
<dbReference type="InterPro" id="IPR031325">
    <property type="entry name" value="RHS_repeat"/>
</dbReference>
<sequence>MQVIGRLFFIFVLLFTSVNSVADGLRVNCRVDLGFQLYSGSRHKNIECVEPVVGQTYFQNALGDNYKKWESEADIIAWRKTKLPTTRCSDEVEGPYWKTASESSLVGEQVASSSGYHSFWLNNAGEVIPPPSTDASHDVASIAFRYVQETRQTKQYLIRYTYPNDPKGFSSSCKTLCSCTEEAWYYMYREQPVTCPAGTGRPYGGGQCYKEICPCGKVNDASGKCVSETKGEFTQWTQGGNSLRFSAYASGLSDSPYNKCFTEYEEKPKQCDGIGNPVGCASGQKRHFEALYTSSEGLHFRRAYNAAVGSLTGVNWDTDVKVFISLLLDGTSTQIVAVANGDGTRKLFVGKKGERLTGYHQKDGYVENVAGSWRFIARNGDVMEFGANGLLARKAARNGESVQFAYDASNRLKQLTAASGRQLTVGYNGAGQMDSLTEPNGKQTKFLYNAAGMLSEVIYPDETPSNEFDNPRKQFLYEDSRFPSALTGIVDENGSRFASYVYDGERRVIAENHAEIADKVEFEYLNDSTTMVKSYRTANEYHETLYSFYRSHGSDQFRAIEQMPCPGCATGTETREFNDQGLLSQITDKNGGLTTVEYHPSGLEHIRTEGLGTPEQKVTITEWNDEHRLPSRLVANGLEVVNRYTTQGLLQQRDEIESPTGKTLSSIYEYNTAGKLTSIDGPRTDASDITTYDYDSQGNLINVANALGHITTLSNYDPNGRVRQITDPNGLVTTLTYTARGWLKTRTVGSLTTTFDYDKVGQLIKVTMPDGSFVRYEYDAAHRLVAIENPLGERIEYTLDYAGNRTKEEIKDASGNVVLRRASEFNALNQLLRSLNAANQVTASYSYDANGNMTGVTRYTDSETASSSYQYDPLNRLKSITDALNGITQFSYDNLDQLNRVTDPKGLQTQYGVSALGELKQTDSPDTATSTQTFDSAGNVKTSTNARGHTTTYTYDALNRVTKLTYHDGSVVTFAYDSIVAGNYGKGRLTSVTDSSGSTQYRYDQYGRLTEKLATVNGVSFSTSYRYDQYGRLESITYPSGRDLSFSYQNGQLQQLNVDGSARVKNIAYQPFSAVKSWQWGDNSDYQRTFNLDGQLQSFPLGADVVTLSYDRAGRISAQTHAHTASRNQSYYYDLLDRVTGSSGVFEMSFSFDANGNRLSKTEGSAFDQYTVSETSNRIDTISGALNRSYQYDAAGNTLSDGDRSYTYNTANRLTTITKGSVTQDNLYNGLGQRVRKTVDGVSTLFIYDEAGHLIGEYDAAGTPLMEVVYLGDQPILAMKPSGVYYVHADHLNTPRAIIGANQTVIWRWDSAAFGETAANEDPDGNGLAFRFNHRFPGQVLDVEVGLHYNYFRNYDPVTGRYIESDPIGLSDGVNTYGYVQQMPTQLKDPLGLFCVPMWDSESDWMDIGVRIYTGKYKVQPNTAGMMGWCNWKREYKVKQSRTVTARELCFECSDTCEGSDCGYAVKERKKSKEYRDHIDWERGDTTQQHVFGRFASGEGCCKNPWTGVMSCGPI</sequence>
<dbReference type="PANTHER" id="PTHR32305:SF15">
    <property type="entry name" value="PROTEIN RHSA-RELATED"/>
    <property type="match status" value="1"/>
</dbReference>
<dbReference type="InterPro" id="IPR050708">
    <property type="entry name" value="T6SS_VgrG/RHS"/>
</dbReference>
<evidence type="ECO:0000256" key="2">
    <source>
        <dbReference type="SAM" id="MobiDB-lite"/>
    </source>
</evidence>
<keyword evidence="5" id="KW-1185">Reference proteome</keyword>
<accession>A0A4R6URL8</accession>
<evidence type="ECO:0000313" key="5">
    <source>
        <dbReference type="Proteomes" id="UP000295375"/>
    </source>
</evidence>
<dbReference type="InterPro" id="IPR022385">
    <property type="entry name" value="Rhs_assc_core"/>
</dbReference>
<proteinExistence type="predicted"/>
<evidence type="ECO:0000313" key="4">
    <source>
        <dbReference type="EMBL" id="TDQ49920.1"/>
    </source>
</evidence>
<dbReference type="EMBL" id="SNYM01000003">
    <property type="protein sequence ID" value="TDQ49920.1"/>
    <property type="molecule type" value="Genomic_DNA"/>
</dbReference>
<feature type="compositionally biased region" description="Polar residues" evidence="2">
    <location>
        <begin position="922"/>
        <end position="942"/>
    </location>
</feature>
<comment type="caution">
    <text evidence="4">The sequence shown here is derived from an EMBL/GenBank/DDBJ whole genome shotgun (WGS) entry which is preliminary data.</text>
</comment>
<dbReference type="RefSeq" id="WP_133588660.1">
    <property type="nucleotide sequence ID" value="NZ_CP037953.1"/>
</dbReference>
<keyword evidence="1" id="KW-0677">Repeat</keyword>
<dbReference type="NCBIfam" id="TIGR03696">
    <property type="entry name" value="Rhs_assc_core"/>
    <property type="match status" value="1"/>
</dbReference>
<evidence type="ECO:0000259" key="3">
    <source>
        <dbReference type="Pfam" id="PF25023"/>
    </source>
</evidence>
<dbReference type="InterPro" id="IPR006530">
    <property type="entry name" value="YD"/>
</dbReference>